<evidence type="ECO:0000313" key="1">
    <source>
        <dbReference type="EMBL" id="EHI70742.1"/>
    </source>
</evidence>
<proteinExistence type="predicted"/>
<evidence type="ECO:0000313" key="2">
    <source>
        <dbReference type="Proteomes" id="UP000003330"/>
    </source>
</evidence>
<dbReference type="Proteomes" id="UP000003330">
    <property type="component" value="Unassembled WGS sequence"/>
</dbReference>
<keyword evidence="2" id="KW-1185">Reference proteome</keyword>
<comment type="caution">
    <text evidence="1">The sequence shown here is derived from an EMBL/GenBank/DDBJ whole genome shotgun (WGS) entry which is preliminary data.</text>
</comment>
<dbReference type="AlphaFoldDB" id="G5K060"/>
<accession>G5K060</accession>
<gene>
    <name evidence="1" type="ORF">STRIC_0926</name>
</gene>
<dbReference type="EMBL" id="AEUX02000001">
    <property type="protein sequence ID" value="EHI70742.1"/>
    <property type="molecule type" value="Genomic_DNA"/>
</dbReference>
<name>G5K060_9STRE</name>
<organism evidence="1 2">
    <name type="scientific">Streptococcus ictaluri 707-05</name>
    <dbReference type="NCBI Taxonomy" id="764299"/>
    <lineage>
        <taxon>Bacteria</taxon>
        <taxon>Bacillati</taxon>
        <taxon>Bacillota</taxon>
        <taxon>Bacilli</taxon>
        <taxon>Lactobacillales</taxon>
        <taxon>Streptococcaceae</taxon>
        <taxon>Streptococcus</taxon>
    </lineage>
</organism>
<dbReference type="STRING" id="764299.STRIC_0926"/>
<protein>
    <submittedName>
        <fullName evidence="1">Uncharacterized protein</fullName>
    </submittedName>
</protein>
<reference evidence="1 2" key="1">
    <citation type="journal article" date="2014" name="Int. J. Syst. Evol. Microbiol.">
        <title>Phylogenomics and the dynamic genome evolution of the genus Streptococcus.</title>
        <authorList>
            <consortium name="The Broad Institute Genome Sequencing Platform"/>
            <person name="Richards V.P."/>
            <person name="Palmer S.R."/>
            <person name="Pavinski Bitar P.D."/>
            <person name="Qin X."/>
            <person name="Weinstock G.M."/>
            <person name="Highlander S.K."/>
            <person name="Town C.D."/>
            <person name="Burne R.A."/>
            <person name="Stanhope M.J."/>
        </authorList>
    </citation>
    <scope>NUCLEOTIDE SEQUENCE [LARGE SCALE GENOMIC DNA]</scope>
    <source>
        <strain evidence="1 2">707-05</strain>
    </source>
</reference>
<sequence>MFTRFSPVIFKILKNVFDLMVIFLISDFELMNRSLLITIVFTSRGDF</sequence>